<dbReference type="SUPFAM" id="SSF55136">
    <property type="entry name" value="Probable bacterial effector-binding domain"/>
    <property type="match status" value="1"/>
</dbReference>
<reference evidence="2 3" key="1">
    <citation type="submission" date="2021-01" db="EMBL/GenBank/DDBJ databases">
        <title>Whole genome shotgun sequence of Actinoplanes durhamensis NBRC 14914.</title>
        <authorList>
            <person name="Komaki H."/>
            <person name="Tamura T."/>
        </authorList>
    </citation>
    <scope>NUCLEOTIDE SEQUENCE [LARGE SCALE GENOMIC DNA]</scope>
    <source>
        <strain evidence="2 3">NBRC 14914</strain>
    </source>
</reference>
<dbReference type="InterPro" id="IPR010499">
    <property type="entry name" value="AraC_E-bd"/>
</dbReference>
<dbReference type="InterPro" id="IPR011256">
    <property type="entry name" value="Reg_factor_effector_dom_sf"/>
</dbReference>
<accession>A0ABQ3YRR3</accession>
<feature type="domain" description="AraC effector-binding" evidence="1">
    <location>
        <begin position="1"/>
        <end position="152"/>
    </location>
</feature>
<dbReference type="Gene3D" id="3.20.80.10">
    <property type="entry name" value="Regulatory factor, effector binding domain"/>
    <property type="match status" value="1"/>
</dbReference>
<comment type="caution">
    <text evidence="2">The sequence shown here is derived from an EMBL/GenBank/DDBJ whole genome shotgun (WGS) entry which is preliminary data.</text>
</comment>
<name>A0ABQ3YRR3_9ACTN</name>
<evidence type="ECO:0000259" key="1">
    <source>
        <dbReference type="SMART" id="SM00871"/>
    </source>
</evidence>
<dbReference type="InterPro" id="IPR029442">
    <property type="entry name" value="GyrI-like"/>
</dbReference>
<dbReference type="Proteomes" id="UP000637628">
    <property type="component" value="Unassembled WGS sequence"/>
</dbReference>
<dbReference type="SMART" id="SM00871">
    <property type="entry name" value="AraC_E_bind"/>
    <property type="match status" value="1"/>
</dbReference>
<dbReference type="RefSeq" id="WP_203725844.1">
    <property type="nucleotide sequence ID" value="NZ_BAAATX010000002.1"/>
</dbReference>
<evidence type="ECO:0000313" key="2">
    <source>
        <dbReference type="EMBL" id="GIE00217.1"/>
    </source>
</evidence>
<dbReference type="Pfam" id="PF06445">
    <property type="entry name" value="GyrI-like"/>
    <property type="match status" value="1"/>
</dbReference>
<dbReference type="EMBL" id="BOML01000013">
    <property type="protein sequence ID" value="GIE00217.1"/>
    <property type="molecule type" value="Genomic_DNA"/>
</dbReference>
<gene>
    <name evidence="2" type="ORF">Adu01nite_15670</name>
</gene>
<organism evidence="2 3">
    <name type="scientific">Paractinoplanes durhamensis</name>
    <dbReference type="NCBI Taxonomy" id="113563"/>
    <lineage>
        <taxon>Bacteria</taxon>
        <taxon>Bacillati</taxon>
        <taxon>Actinomycetota</taxon>
        <taxon>Actinomycetes</taxon>
        <taxon>Micromonosporales</taxon>
        <taxon>Micromonosporaceae</taxon>
        <taxon>Paractinoplanes</taxon>
    </lineage>
</organism>
<keyword evidence="3" id="KW-1185">Reference proteome</keyword>
<sequence>MSYQIESRTLTAQATVVIRASIPAAQLPAWLAGTYDQVQRFLTDHGIRAEGPPFARFAVHADAVTVEAGYPVLTPVPGSGRVTPSRLPGGPAAVTIHFGNHDDLGLARQAVADWLKEKNLEAAEPHWEVYYTNPGAQPAPVNWSTEVVTPYRTG</sequence>
<protein>
    <submittedName>
        <fullName evidence="2">Transcription activator effector-binding protein</fullName>
    </submittedName>
</protein>
<evidence type="ECO:0000313" key="3">
    <source>
        <dbReference type="Proteomes" id="UP000637628"/>
    </source>
</evidence>
<proteinExistence type="predicted"/>